<sequence>MARGYGEWVQWIEKDLAMFGSILSSAFNFAYSYKGLLFRVTLIPILLTAALEVAAFSSKSEWMEWVDYFLWSVLSTILAVNVHRVVLMGPDSVPTFGRFTFGKIEIWFWLHYMGLGVAYLLMAFAMNWIGSLFIFLLIISLVFGCRLSLVFPAIAMGKGVSFPYAWAQTAQKTWLMIGVVVIAPFIFGIVFVPITALIAYTAPENYPLYAILATNLMISYVTVLAVIALSFAYQDITGEDPSMPSPEEPRED</sequence>
<reference evidence="2 3" key="1">
    <citation type="journal article" date="2014" name="PLoS ONE">
        <title>Grimontia indica AK16(T), sp. nov., Isolated from a Seawater Sample Reports the Presence of Pathogenic Genes Similar to Vibrio Genus.</title>
        <authorList>
            <person name="Singh A."/>
            <person name="Vaidya B."/>
            <person name="Khatri I."/>
            <person name="Srinivas T.N."/>
            <person name="Subramanian S."/>
            <person name="Korpole S."/>
            <person name="Pinnaka A.K."/>
        </authorList>
    </citation>
    <scope>NUCLEOTIDE SEQUENCE [LARGE SCALE GENOMIC DNA]</scope>
    <source>
        <strain evidence="2 3">AK16</strain>
    </source>
</reference>
<evidence type="ECO:0000256" key="1">
    <source>
        <dbReference type="SAM" id="Phobius"/>
    </source>
</evidence>
<feature type="transmembrane region" description="Helical" evidence="1">
    <location>
        <begin position="174"/>
        <end position="201"/>
    </location>
</feature>
<evidence type="ECO:0000313" key="3">
    <source>
        <dbReference type="Proteomes" id="UP000011223"/>
    </source>
</evidence>
<protein>
    <recommendedName>
        <fullName evidence="4">Glycerophosphoryl diester phosphodiesterase membrane domain-containing protein</fullName>
    </recommendedName>
</protein>
<dbReference type="eggNOG" id="ENOG5033GTY">
    <property type="taxonomic scope" value="Bacteria"/>
</dbReference>
<feature type="transmembrane region" description="Helical" evidence="1">
    <location>
        <begin position="36"/>
        <end position="56"/>
    </location>
</feature>
<keyword evidence="1" id="KW-0472">Membrane</keyword>
<dbReference type="AlphaFoldDB" id="R1IA28"/>
<feature type="transmembrane region" description="Helical" evidence="1">
    <location>
        <begin position="132"/>
        <end position="154"/>
    </location>
</feature>
<dbReference type="EMBL" id="ANFM02000047">
    <property type="protein sequence ID" value="EOD77596.1"/>
    <property type="molecule type" value="Genomic_DNA"/>
</dbReference>
<organism evidence="2 3">
    <name type="scientific">Grimontia indica</name>
    <dbReference type="NCBI Taxonomy" id="1056512"/>
    <lineage>
        <taxon>Bacteria</taxon>
        <taxon>Pseudomonadati</taxon>
        <taxon>Pseudomonadota</taxon>
        <taxon>Gammaproteobacteria</taxon>
        <taxon>Vibrionales</taxon>
        <taxon>Vibrionaceae</taxon>
        <taxon>Grimontia</taxon>
    </lineage>
</organism>
<name>R1IA28_9GAMM</name>
<proteinExistence type="predicted"/>
<keyword evidence="1" id="KW-1133">Transmembrane helix</keyword>
<feature type="transmembrane region" description="Helical" evidence="1">
    <location>
        <begin position="68"/>
        <end position="86"/>
    </location>
</feature>
<feature type="transmembrane region" description="Helical" evidence="1">
    <location>
        <begin position="208"/>
        <end position="233"/>
    </location>
</feature>
<keyword evidence="1" id="KW-0812">Transmembrane</keyword>
<accession>R1IA28</accession>
<evidence type="ECO:0000313" key="2">
    <source>
        <dbReference type="EMBL" id="EOD77596.1"/>
    </source>
</evidence>
<dbReference type="Proteomes" id="UP000011223">
    <property type="component" value="Unassembled WGS sequence"/>
</dbReference>
<keyword evidence="3" id="KW-1185">Reference proteome</keyword>
<comment type="caution">
    <text evidence="2">The sequence shown here is derived from an EMBL/GenBank/DDBJ whole genome shotgun (WGS) entry which is preliminary data.</text>
</comment>
<gene>
    <name evidence="2" type="ORF">D515_03720</name>
</gene>
<feature type="transmembrane region" description="Helical" evidence="1">
    <location>
        <begin position="106"/>
        <end position="125"/>
    </location>
</feature>
<evidence type="ECO:0008006" key="4">
    <source>
        <dbReference type="Google" id="ProtNLM"/>
    </source>
</evidence>